<evidence type="ECO:0000256" key="4">
    <source>
        <dbReference type="ARBA" id="ARBA00035281"/>
    </source>
</evidence>
<keyword evidence="3" id="KW-0687">Ribonucleoprotein</keyword>
<dbReference type="AlphaFoldDB" id="A0A058ZGJ8"/>
<dbReference type="SUPFAM" id="SSF55129">
    <property type="entry name" value="Ribosomal protein L30p/L7e"/>
    <property type="match status" value="1"/>
</dbReference>
<dbReference type="EMBL" id="KB932201">
    <property type="protein sequence ID" value="KCV72622.1"/>
    <property type="molecule type" value="Genomic_DNA"/>
</dbReference>
<dbReference type="PANTHER" id="PTHR15892:SF2">
    <property type="entry name" value="LARGE RIBOSOMAL SUBUNIT PROTEIN UL30M"/>
    <property type="match status" value="1"/>
</dbReference>
<evidence type="ECO:0000313" key="7">
    <source>
        <dbReference type="Proteomes" id="UP000030693"/>
    </source>
</evidence>
<dbReference type="CDD" id="cd01658">
    <property type="entry name" value="Ribosomal_L30"/>
    <property type="match status" value="1"/>
</dbReference>
<gene>
    <name evidence="6" type="ORF">H696_00206</name>
</gene>
<comment type="similarity">
    <text evidence="1">Belongs to the universal ribosomal protein uL30 family.</text>
</comment>
<dbReference type="GO" id="GO:0005739">
    <property type="term" value="C:mitochondrion"/>
    <property type="evidence" value="ECO:0007669"/>
    <property type="project" value="TreeGrafter"/>
</dbReference>
<dbReference type="GO" id="GO:0015934">
    <property type="term" value="C:large ribosomal subunit"/>
    <property type="evidence" value="ECO:0007669"/>
    <property type="project" value="InterPro"/>
</dbReference>
<protein>
    <recommendedName>
        <fullName evidence="4">Large ribosomal subunit protein uL30m</fullName>
    </recommendedName>
</protein>
<dbReference type="NCBIfam" id="TIGR01308">
    <property type="entry name" value="rpmD_bact"/>
    <property type="match status" value="1"/>
</dbReference>
<evidence type="ECO:0000256" key="1">
    <source>
        <dbReference type="ARBA" id="ARBA00007594"/>
    </source>
</evidence>
<dbReference type="InterPro" id="IPR005996">
    <property type="entry name" value="Ribosomal_uL30_bac-type"/>
</dbReference>
<keyword evidence="7" id="KW-1185">Reference proteome</keyword>
<dbReference type="RefSeq" id="XP_009492323.1">
    <property type="nucleotide sequence ID" value="XM_009494048.1"/>
</dbReference>
<keyword evidence="2" id="KW-0689">Ribosomal protein</keyword>
<dbReference type="Proteomes" id="UP000030693">
    <property type="component" value="Unassembled WGS sequence"/>
</dbReference>
<dbReference type="GO" id="GO:0006412">
    <property type="term" value="P:translation"/>
    <property type="evidence" value="ECO:0007669"/>
    <property type="project" value="InterPro"/>
</dbReference>
<reference evidence="6" key="1">
    <citation type="submission" date="2013-04" db="EMBL/GenBank/DDBJ databases">
        <title>The Genome Sequence of Fonticula alba ATCC 38817.</title>
        <authorList>
            <consortium name="The Broad Institute Genomics Platform"/>
            <person name="Russ C."/>
            <person name="Cuomo C."/>
            <person name="Burger G."/>
            <person name="Gray M.W."/>
            <person name="Holland P.W.H."/>
            <person name="King N."/>
            <person name="Lang F.B.F."/>
            <person name="Roger A.J."/>
            <person name="Ruiz-Trillo I."/>
            <person name="Brown M."/>
            <person name="Walker B."/>
            <person name="Young S."/>
            <person name="Zeng Q."/>
            <person name="Gargeya S."/>
            <person name="Fitzgerald M."/>
            <person name="Haas B."/>
            <person name="Abouelleil A."/>
            <person name="Allen A.W."/>
            <person name="Alvarado L."/>
            <person name="Arachchi H.M."/>
            <person name="Berlin A.M."/>
            <person name="Chapman S.B."/>
            <person name="Gainer-Dewar J."/>
            <person name="Goldberg J."/>
            <person name="Griggs A."/>
            <person name="Gujja S."/>
            <person name="Hansen M."/>
            <person name="Howarth C."/>
            <person name="Imamovic A."/>
            <person name="Ireland A."/>
            <person name="Larimer J."/>
            <person name="McCowan C."/>
            <person name="Murphy C."/>
            <person name="Pearson M."/>
            <person name="Poon T.W."/>
            <person name="Priest M."/>
            <person name="Roberts A."/>
            <person name="Saif S."/>
            <person name="Shea T."/>
            <person name="Sisk P."/>
            <person name="Sykes S."/>
            <person name="Wortman J."/>
            <person name="Nusbaum C."/>
            <person name="Birren B."/>
        </authorList>
    </citation>
    <scope>NUCLEOTIDE SEQUENCE [LARGE SCALE GENOMIC DNA]</scope>
    <source>
        <strain evidence="6">ATCC 38817</strain>
    </source>
</reference>
<evidence type="ECO:0000313" key="6">
    <source>
        <dbReference type="EMBL" id="KCV72622.1"/>
    </source>
</evidence>
<dbReference type="InterPro" id="IPR016082">
    <property type="entry name" value="Ribosomal_uL30_ferredoxin-like"/>
</dbReference>
<evidence type="ECO:0000256" key="2">
    <source>
        <dbReference type="ARBA" id="ARBA00022980"/>
    </source>
</evidence>
<dbReference type="Gene3D" id="3.30.1390.20">
    <property type="entry name" value="Ribosomal protein L30, ferredoxin-like fold domain"/>
    <property type="match status" value="1"/>
</dbReference>
<proteinExistence type="inferred from homology"/>
<name>A0A058ZGJ8_FONAL</name>
<dbReference type="InterPro" id="IPR036919">
    <property type="entry name" value="Ribo_uL30_ferredoxin-like_sf"/>
</dbReference>
<accession>A0A058ZGJ8</accession>
<evidence type="ECO:0000256" key="3">
    <source>
        <dbReference type="ARBA" id="ARBA00023274"/>
    </source>
</evidence>
<dbReference type="Pfam" id="PF00327">
    <property type="entry name" value="Ribosomal_L30"/>
    <property type="match status" value="1"/>
</dbReference>
<dbReference type="STRING" id="691883.A0A058ZGJ8"/>
<feature type="domain" description="Large ribosomal subunit protein uL30-like ferredoxin-like fold" evidence="5">
    <location>
        <begin position="13"/>
        <end position="62"/>
    </location>
</feature>
<dbReference type="OrthoDB" id="509901at2759"/>
<dbReference type="GeneID" id="20524931"/>
<dbReference type="HAMAP" id="MF_01371_B">
    <property type="entry name" value="Ribosomal_uL30_B"/>
    <property type="match status" value="1"/>
</dbReference>
<evidence type="ECO:0000259" key="5">
    <source>
        <dbReference type="Pfam" id="PF00327"/>
    </source>
</evidence>
<dbReference type="GO" id="GO:0003735">
    <property type="term" value="F:structural constituent of ribosome"/>
    <property type="evidence" value="ECO:0007669"/>
    <property type="project" value="InterPro"/>
</dbReference>
<sequence length="175" mass="19634">MSAPAATAALQSFKITLRRSVIGTPKGTRDTIRALGLRHTNHTVLRTATPSISGMIMKCKEMLEVEVVPHTNTEQYNQYRANRTEFNHKRRLGLDVDSALGHLNQPMSVNRRRALKGLGPRPHHEPKAPFVHKEFQSHMYLRDPEDVKNASTYSVADLFEQDAGDSMALTTTSSR</sequence>
<dbReference type="PANTHER" id="PTHR15892">
    <property type="entry name" value="MITOCHONDRIAL RIBOSOMAL PROTEIN L30"/>
    <property type="match status" value="1"/>
</dbReference>
<organism evidence="6">
    <name type="scientific">Fonticula alba</name>
    <name type="common">Slime mold</name>
    <dbReference type="NCBI Taxonomy" id="691883"/>
    <lineage>
        <taxon>Eukaryota</taxon>
        <taxon>Rotosphaerida</taxon>
        <taxon>Fonticulaceae</taxon>
        <taxon>Fonticula</taxon>
    </lineage>
</organism>